<dbReference type="Proteomes" id="UP000254601">
    <property type="component" value="Unassembled WGS sequence"/>
</dbReference>
<evidence type="ECO:0000313" key="2">
    <source>
        <dbReference type="Proteomes" id="UP000254601"/>
    </source>
</evidence>
<evidence type="ECO:0000313" key="1">
    <source>
        <dbReference type="EMBL" id="SUO96669.1"/>
    </source>
</evidence>
<keyword evidence="2" id="KW-1185">Reference proteome</keyword>
<protein>
    <submittedName>
        <fullName evidence="1">Conjugative transfer region protein</fullName>
    </submittedName>
</protein>
<organism evidence="1 2">
    <name type="scientific">Suttonella ornithocola</name>
    <dbReference type="NCBI Taxonomy" id="279832"/>
    <lineage>
        <taxon>Bacteria</taxon>
        <taxon>Pseudomonadati</taxon>
        <taxon>Pseudomonadota</taxon>
        <taxon>Gammaproteobacteria</taxon>
        <taxon>Cardiobacteriales</taxon>
        <taxon>Cardiobacteriaceae</taxon>
        <taxon>Suttonella</taxon>
    </lineage>
</organism>
<reference evidence="1 2" key="1">
    <citation type="submission" date="2018-06" db="EMBL/GenBank/DDBJ databases">
        <authorList>
            <consortium name="Pathogen Informatics"/>
            <person name="Doyle S."/>
        </authorList>
    </citation>
    <scope>NUCLEOTIDE SEQUENCE [LARGE SCALE GENOMIC DNA]</scope>
    <source>
        <strain evidence="1 2">NCTC13337</strain>
    </source>
</reference>
<sequence length="115" mass="12877">MKPSMILTELEREPIVYFGCTWTEIIRATQSGMMMGAILGLVVGASVGILVNGGIGFLCGFLFLMGSSAVITMRKLGKIRTLRAGRPLFYEKHVLNYRSSKFVQPAKRYQRERNT</sequence>
<dbReference type="EMBL" id="UHIC01000001">
    <property type="protein sequence ID" value="SUO96669.1"/>
    <property type="molecule type" value="Genomic_DNA"/>
</dbReference>
<gene>
    <name evidence="1" type="ORF">NCTC13337_01964</name>
</gene>
<dbReference type="OrthoDB" id="9985836at2"/>
<dbReference type="RefSeq" id="WP_072577259.1">
    <property type="nucleotide sequence ID" value="NZ_LWHB01000151.1"/>
</dbReference>
<proteinExistence type="predicted"/>
<dbReference type="AlphaFoldDB" id="A0A380MVR4"/>
<accession>A0A380MVR4</accession>
<name>A0A380MVR4_9GAMM</name>